<dbReference type="AlphaFoldDB" id="A0AAX4KTN0"/>
<proteinExistence type="predicted"/>
<dbReference type="KEGG" id="ker:91105562"/>
<name>A0AAX4KTN0_9TREE</name>
<dbReference type="GeneID" id="91105562"/>
<dbReference type="EMBL" id="CP144090">
    <property type="protein sequence ID" value="WWD08648.1"/>
    <property type="molecule type" value="Genomic_DNA"/>
</dbReference>
<evidence type="ECO:0000313" key="2">
    <source>
        <dbReference type="Proteomes" id="UP001358614"/>
    </source>
</evidence>
<keyword evidence="2" id="KW-1185">Reference proteome</keyword>
<protein>
    <submittedName>
        <fullName evidence="1">Uncharacterized protein</fullName>
    </submittedName>
</protein>
<reference evidence="1 2" key="1">
    <citation type="submission" date="2024-01" db="EMBL/GenBank/DDBJ databases">
        <title>Comparative genomics of Cryptococcus and Kwoniella reveals pathogenesis evolution and contrasting modes of karyotype evolution via chromosome fusion or intercentromeric recombination.</title>
        <authorList>
            <person name="Coelho M.A."/>
            <person name="David-Palma M."/>
            <person name="Shea T."/>
            <person name="Bowers K."/>
            <person name="McGinley-Smith S."/>
            <person name="Mohammad A.W."/>
            <person name="Gnirke A."/>
            <person name="Yurkov A.M."/>
            <person name="Nowrousian M."/>
            <person name="Sun S."/>
            <person name="Cuomo C.A."/>
            <person name="Heitman J."/>
        </authorList>
    </citation>
    <scope>NUCLEOTIDE SEQUENCE [LARGE SCALE GENOMIC DNA]</scope>
    <source>
        <strain evidence="1 2">PYCC6329</strain>
    </source>
</reference>
<dbReference type="Proteomes" id="UP001358614">
    <property type="component" value="Chromosome 2"/>
</dbReference>
<dbReference type="RefSeq" id="XP_066086615.1">
    <property type="nucleotide sequence ID" value="XM_066230518.1"/>
</dbReference>
<gene>
    <name evidence="1" type="ORF">V865_006761</name>
</gene>
<accession>A0AAX4KTN0</accession>
<evidence type="ECO:0000313" key="1">
    <source>
        <dbReference type="EMBL" id="WWD08648.1"/>
    </source>
</evidence>
<sequence length="90" mass="10079">MSSARLYRVKYIKGDNEERSFDLTEGSVLNICGDRWTPSNEREGGKLQFISENSTYSISRVFTGQTFASPRYEAVVVAARPEGSEDAVSY</sequence>
<organism evidence="1 2">
    <name type="scientific">Kwoniella europaea PYCC6329</name>
    <dbReference type="NCBI Taxonomy" id="1423913"/>
    <lineage>
        <taxon>Eukaryota</taxon>
        <taxon>Fungi</taxon>
        <taxon>Dikarya</taxon>
        <taxon>Basidiomycota</taxon>
        <taxon>Agaricomycotina</taxon>
        <taxon>Tremellomycetes</taxon>
        <taxon>Tremellales</taxon>
        <taxon>Cryptococcaceae</taxon>
        <taxon>Kwoniella</taxon>
    </lineage>
</organism>